<evidence type="ECO:0000256" key="1">
    <source>
        <dbReference type="ARBA" id="ARBA00004127"/>
    </source>
</evidence>
<feature type="region of interest" description="Disordered" evidence="9">
    <location>
        <begin position="288"/>
        <end position="312"/>
    </location>
</feature>
<dbReference type="SUPFAM" id="SSF52075">
    <property type="entry name" value="Outer arm dynein light chain 1"/>
    <property type="match status" value="1"/>
</dbReference>
<keyword evidence="3" id="KW-0433">Leucine-rich repeat</keyword>
<feature type="compositionally biased region" description="Low complexity" evidence="9">
    <location>
        <begin position="360"/>
        <end position="374"/>
    </location>
</feature>
<evidence type="ECO:0008006" key="13">
    <source>
        <dbReference type="Google" id="ProtNLM"/>
    </source>
</evidence>
<keyword evidence="12" id="KW-1185">Reference proteome</keyword>
<comment type="subcellular location">
    <subcellularLocation>
        <location evidence="1">Endomembrane system</location>
        <topology evidence="1">Multi-pass membrane protein</topology>
    </subcellularLocation>
    <subcellularLocation>
        <location evidence="2">Golgi apparatus membrane</location>
    </subcellularLocation>
</comment>
<evidence type="ECO:0000256" key="4">
    <source>
        <dbReference type="ARBA" id="ARBA00022692"/>
    </source>
</evidence>
<dbReference type="Proteomes" id="UP001214415">
    <property type="component" value="Chromosome 7"/>
</dbReference>
<dbReference type="GO" id="GO:0046873">
    <property type="term" value="F:metal ion transmembrane transporter activity"/>
    <property type="evidence" value="ECO:0007669"/>
    <property type="project" value="InterPro"/>
</dbReference>
<reference evidence="11" key="1">
    <citation type="submission" date="2023-03" db="EMBL/GenBank/DDBJ databases">
        <title>Mating type loci evolution in Malassezia.</title>
        <authorList>
            <person name="Coelho M.A."/>
        </authorList>
    </citation>
    <scope>NUCLEOTIDE SEQUENCE</scope>
    <source>
        <strain evidence="11">CBS 12830</strain>
    </source>
</reference>
<feature type="compositionally biased region" description="Low complexity" evidence="9">
    <location>
        <begin position="526"/>
        <end position="538"/>
    </location>
</feature>
<name>A0AAF0EFQ8_9BASI</name>
<keyword evidence="6 10" id="KW-1133">Transmembrane helix</keyword>
<feature type="transmembrane region" description="Helical" evidence="10">
    <location>
        <begin position="6"/>
        <end position="28"/>
    </location>
</feature>
<keyword evidence="8 10" id="KW-0472">Membrane</keyword>
<feature type="compositionally biased region" description="Basic and acidic residues" evidence="9">
    <location>
        <begin position="289"/>
        <end position="309"/>
    </location>
</feature>
<evidence type="ECO:0000256" key="6">
    <source>
        <dbReference type="ARBA" id="ARBA00022989"/>
    </source>
</evidence>
<dbReference type="InterPro" id="IPR003591">
    <property type="entry name" value="Leu-rich_rpt_typical-subtyp"/>
</dbReference>
<feature type="transmembrane region" description="Helical" evidence="10">
    <location>
        <begin position="222"/>
        <end position="246"/>
    </location>
</feature>
<evidence type="ECO:0000256" key="8">
    <source>
        <dbReference type="ARBA" id="ARBA00023136"/>
    </source>
</evidence>
<dbReference type="AlphaFoldDB" id="A0AAF0EFQ8"/>
<evidence type="ECO:0000256" key="5">
    <source>
        <dbReference type="ARBA" id="ARBA00022737"/>
    </source>
</evidence>
<feature type="region of interest" description="Disordered" evidence="9">
    <location>
        <begin position="336"/>
        <end position="425"/>
    </location>
</feature>
<evidence type="ECO:0000256" key="10">
    <source>
        <dbReference type="SAM" id="Phobius"/>
    </source>
</evidence>
<dbReference type="InterPro" id="IPR032675">
    <property type="entry name" value="LRR_dom_sf"/>
</dbReference>
<keyword evidence="5" id="KW-0677">Repeat</keyword>
<proteinExistence type="predicted"/>
<evidence type="ECO:0000313" key="12">
    <source>
        <dbReference type="Proteomes" id="UP001214415"/>
    </source>
</evidence>
<dbReference type="PANTHER" id="PTHR16133:SF0">
    <property type="entry name" value="ZINC_IRON REGULATED TRANSPORTER-RELATED PROTEIN 102B, ISOFORM E"/>
    <property type="match status" value="1"/>
</dbReference>
<dbReference type="GO" id="GO:0000139">
    <property type="term" value="C:Golgi membrane"/>
    <property type="evidence" value="ECO:0007669"/>
    <property type="project" value="UniProtKB-SubCell"/>
</dbReference>
<dbReference type="InterPro" id="IPR045891">
    <property type="entry name" value="ZIP9"/>
</dbReference>
<feature type="transmembrane region" description="Helical" evidence="10">
    <location>
        <begin position="40"/>
        <end position="64"/>
    </location>
</feature>
<evidence type="ECO:0000256" key="3">
    <source>
        <dbReference type="ARBA" id="ARBA00022614"/>
    </source>
</evidence>
<sequence length="958" mass="102931">MRDSVWLLAVCCALAAGTYVVGTMPLVFRLSRASLRKLELWGAGLLLGAALTVVIPEGISNVYRGRICHDHKSEEPHLLHSKDLVAFCLLSGFLLMFAYVSISDSRVDQQMMTQSHARGSDTLAPGDSEEMRGNSDVPEPMTWDPPTRPSSPSALRQVLGSLLGIMVHAAADGIAMGSSVESTNRSLRLVILLAVMVHKAPASIGICTLLMSRQLRRSEIRWAVLVFSLTTPLSALLVYGVLQVLLPTTGTSSDSIDTRKIGAILSFSGGTFLYVAFHAVTELASPSADAHHSNHNEHVHHPHDHDHPIHAQTGEAAPLSGTASSISRLFQGSYEPEVSAGQPTPHGLLPMSYRGGWDGLPTSSSSPPLQATLPSSPPSSPTPYECSTSVLASDPFSASAKSLSIGPPTRHRWSRAATAPGRGVREVPSGSLNVLPTIETSAPHVLGEFFESQSDASMSSMDELGSSFEVPTPFATTSTIPARRAFERTESASTDPLSAAGRTDSFSHTAQRLRFSDASPRKGSTASASAAPSPAAAPEHAPDPVFNTPKQAKLQWEPLVNRIFDEARPRPALLLGGYGLTSVPSVVGDLRHYVAIEPRRADARTSSMIPANDDHVQLYLWDNALTRLPSALFQVTNLGVLSLRKNQLTHLPAAIGDLRHLRELNVGGNALTYLPAEIQQLQLHTFTYVPNPFLPIPPDATLDVRPLYGAAPQRMRPPPAPRWARAHTDAGIVQRQAASRDKAPLMARTLGSLERGAMPSLADLCVQRLLSDDPLLIEQYETGCLRALQHTLTASTVAKIEAARRSATASWGTRADVRGSMRPMRWYEDAPLDTPAPSALDVDTALEQLDDASDNVWFQRCPGVHERITNTSASDATDTDWPTRTAGPLFVRSAETRIEWVSHVAGVRVAKQAIEMAGATVQGTPAASSGCLPIVWRGCSPGCLHFLTAPTGRHDVHQ</sequence>
<dbReference type="InterPro" id="IPR001611">
    <property type="entry name" value="Leu-rich_rpt"/>
</dbReference>
<evidence type="ECO:0000313" key="11">
    <source>
        <dbReference type="EMBL" id="WFD24733.1"/>
    </source>
</evidence>
<dbReference type="Pfam" id="PF02535">
    <property type="entry name" value="Zip"/>
    <property type="match status" value="1"/>
</dbReference>
<dbReference type="GO" id="GO:0006829">
    <property type="term" value="P:zinc ion transport"/>
    <property type="evidence" value="ECO:0007669"/>
    <property type="project" value="InterPro"/>
</dbReference>
<dbReference type="SMART" id="SM00369">
    <property type="entry name" value="LRR_TYP"/>
    <property type="match status" value="2"/>
</dbReference>
<dbReference type="Gene3D" id="3.80.10.10">
    <property type="entry name" value="Ribonuclease Inhibitor"/>
    <property type="match status" value="1"/>
</dbReference>
<dbReference type="PANTHER" id="PTHR16133">
    <property type="entry name" value="SOLUTE CARRIER FAMILY 39 ZINC TRANSPORTER , MEMBER 9-RELATED"/>
    <property type="match status" value="1"/>
</dbReference>
<evidence type="ECO:0000256" key="7">
    <source>
        <dbReference type="ARBA" id="ARBA00023034"/>
    </source>
</evidence>
<feature type="transmembrane region" description="Helical" evidence="10">
    <location>
        <begin position="158"/>
        <end position="177"/>
    </location>
</feature>
<keyword evidence="4 10" id="KW-0812">Transmembrane</keyword>
<feature type="transmembrane region" description="Helical" evidence="10">
    <location>
        <begin position="189"/>
        <end position="210"/>
    </location>
</feature>
<keyword evidence="7" id="KW-0333">Golgi apparatus</keyword>
<feature type="region of interest" description="Disordered" evidence="9">
    <location>
        <begin position="484"/>
        <end position="549"/>
    </location>
</feature>
<evidence type="ECO:0000256" key="2">
    <source>
        <dbReference type="ARBA" id="ARBA00004394"/>
    </source>
</evidence>
<dbReference type="InterPro" id="IPR003689">
    <property type="entry name" value="ZIP"/>
</dbReference>
<gene>
    <name evidence="11" type="ORF">MEQU1_003437</name>
</gene>
<protein>
    <recommendedName>
        <fullName evidence="13">Zinc transporter ZIP9</fullName>
    </recommendedName>
</protein>
<evidence type="ECO:0000256" key="9">
    <source>
        <dbReference type="SAM" id="MobiDB-lite"/>
    </source>
</evidence>
<dbReference type="EMBL" id="CP119906">
    <property type="protein sequence ID" value="WFD24733.1"/>
    <property type="molecule type" value="Genomic_DNA"/>
</dbReference>
<feature type="transmembrane region" description="Helical" evidence="10">
    <location>
        <begin position="84"/>
        <end position="102"/>
    </location>
</feature>
<dbReference type="Pfam" id="PF13855">
    <property type="entry name" value="LRR_8"/>
    <property type="match status" value="1"/>
</dbReference>
<organism evidence="11 12">
    <name type="scientific">Malassezia equina</name>
    <dbReference type="NCBI Taxonomy" id="1381935"/>
    <lineage>
        <taxon>Eukaryota</taxon>
        <taxon>Fungi</taxon>
        <taxon>Dikarya</taxon>
        <taxon>Basidiomycota</taxon>
        <taxon>Ustilaginomycotina</taxon>
        <taxon>Malasseziomycetes</taxon>
        <taxon>Malasseziales</taxon>
        <taxon>Malasseziaceae</taxon>
        <taxon>Malassezia</taxon>
    </lineage>
</organism>
<accession>A0AAF0EFQ8</accession>
<feature type="region of interest" description="Disordered" evidence="9">
    <location>
        <begin position="111"/>
        <end position="153"/>
    </location>
</feature>